<dbReference type="Proteomes" id="UP001271249">
    <property type="component" value="Unassembled WGS sequence"/>
</dbReference>
<evidence type="ECO:0000256" key="1">
    <source>
        <dbReference type="SAM" id="MobiDB-lite"/>
    </source>
</evidence>
<gene>
    <name evidence="2" type="ORF">RFN29_30475</name>
</gene>
<dbReference type="RefSeq" id="WP_320229581.1">
    <property type="nucleotide sequence ID" value="NZ_JAVIJC010000046.1"/>
</dbReference>
<organism evidence="2 3">
    <name type="scientific">Mesorhizobium captivum</name>
    <dbReference type="NCBI Taxonomy" id="3072319"/>
    <lineage>
        <taxon>Bacteria</taxon>
        <taxon>Pseudomonadati</taxon>
        <taxon>Pseudomonadota</taxon>
        <taxon>Alphaproteobacteria</taxon>
        <taxon>Hyphomicrobiales</taxon>
        <taxon>Phyllobacteriaceae</taxon>
        <taxon>Mesorhizobium</taxon>
    </lineage>
</organism>
<accession>A0ABU4ZA75</accession>
<keyword evidence="3" id="KW-1185">Reference proteome</keyword>
<comment type="caution">
    <text evidence="2">The sequence shown here is derived from an EMBL/GenBank/DDBJ whole genome shotgun (WGS) entry which is preliminary data.</text>
</comment>
<dbReference type="InterPro" id="IPR018691">
    <property type="entry name" value="DUF2188"/>
</dbReference>
<name>A0ABU4ZA75_9HYPH</name>
<dbReference type="EMBL" id="JAVIJC010000046">
    <property type="protein sequence ID" value="MDX8495873.1"/>
    <property type="molecule type" value="Genomic_DNA"/>
</dbReference>
<evidence type="ECO:0000313" key="3">
    <source>
        <dbReference type="Proteomes" id="UP001271249"/>
    </source>
</evidence>
<proteinExistence type="predicted"/>
<protein>
    <submittedName>
        <fullName evidence="2">DUF2188 domain-containing protein</fullName>
    </submittedName>
</protein>
<feature type="compositionally biased region" description="Basic and acidic residues" evidence="1">
    <location>
        <begin position="63"/>
        <end position="78"/>
    </location>
</feature>
<reference evidence="2 3" key="1">
    <citation type="submission" date="2023-08" db="EMBL/GenBank/DDBJ databases">
        <title>Implementing the SeqCode for naming new Mesorhizobium species isolated from Vachellia karroo root nodules.</title>
        <authorList>
            <person name="Van Lill M."/>
        </authorList>
    </citation>
    <scope>NUCLEOTIDE SEQUENCE [LARGE SCALE GENOMIC DNA]</scope>
    <source>
        <strain evidence="2 3">VK22B</strain>
    </source>
</reference>
<dbReference type="Pfam" id="PF09954">
    <property type="entry name" value="DUF2188"/>
    <property type="match status" value="1"/>
</dbReference>
<sequence length="78" mass="8189">MAKRSVFHSSPTKDGWKVTEGGKTISTHDTQKASEAAAIKAGHASQNAGGLGQAVLHKSNGQIREERTYGADPKKSKG</sequence>
<feature type="region of interest" description="Disordered" evidence="1">
    <location>
        <begin position="1"/>
        <end position="78"/>
    </location>
</feature>
<evidence type="ECO:0000313" key="2">
    <source>
        <dbReference type="EMBL" id="MDX8495873.1"/>
    </source>
</evidence>